<sequence length="313" mass="33957">MSAGVVARLLRQDMGRVDFGPRRFRLRPGPAREVLETAGRAFLTGLNASLETSGDALAARIAGLGPELAGFAFEGAGMGCALLDLLLPRRRHRVDALLRGPAAGHPHLVHVGVGWAYARLRLRPVRGPAGADPLLRWLAWDGFGFHQGFFHADRVIGRQRVERGLHRDVRRVRDQGLGRALWFCECADPDGVALRIAEFPEPRRADLWSGAGLAATYAGGADAGELARLAEESGPYRAHLAQGSAFACAARRVAGIVPAHTDKAAEVLTGADAATAASWTDRALTKLGPRPHALAHYQRWRAEIRHLWERNSR</sequence>
<evidence type="ECO:0000313" key="2">
    <source>
        <dbReference type="Proteomes" id="UP001597419"/>
    </source>
</evidence>
<dbReference type="Proteomes" id="UP001597419">
    <property type="component" value="Unassembled WGS sequence"/>
</dbReference>
<comment type="caution">
    <text evidence="1">The sequence shown here is derived from an EMBL/GenBank/DDBJ whole genome shotgun (WGS) entry which is preliminary data.</text>
</comment>
<gene>
    <name evidence="1" type="ORF">ACFSYJ_10275</name>
</gene>
<proteinExistence type="predicted"/>
<dbReference type="InterPro" id="IPR012964">
    <property type="entry name" value="DUF1702"/>
</dbReference>
<dbReference type="Pfam" id="PF08012">
    <property type="entry name" value="DUF1702"/>
    <property type="match status" value="1"/>
</dbReference>
<accession>A0ABW5GBV7</accession>
<name>A0ABW5GBV7_9PSEU</name>
<keyword evidence="2" id="KW-1185">Reference proteome</keyword>
<dbReference type="RefSeq" id="WP_345386958.1">
    <property type="nucleotide sequence ID" value="NZ_BAABHG010000002.1"/>
</dbReference>
<evidence type="ECO:0000313" key="1">
    <source>
        <dbReference type="EMBL" id="MFD2458992.1"/>
    </source>
</evidence>
<dbReference type="EMBL" id="JBHUKU010000004">
    <property type="protein sequence ID" value="MFD2458992.1"/>
    <property type="molecule type" value="Genomic_DNA"/>
</dbReference>
<organism evidence="1 2">
    <name type="scientific">Amycolatopsis samaneae</name>
    <dbReference type="NCBI Taxonomy" id="664691"/>
    <lineage>
        <taxon>Bacteria</taxon>
        <taxon>Bacillati</taxon>
        <taxon>Actinomycetota</taxon>
        <taxon>Actinomycetes</taxon>
        <taxon>Pseudonocardiales</taxon>
        <taxon>Pseudonocardiaceae</taxon>
        <taxon>Amycolatopsis</taxon>
    </lineage>
</organism>
<reference evidence="2" key="1">
    <citation type="journal article" date="2019" name="Int. J. Syst. Evol. Microbiol.">
        <title>The Global Catalogue of Microorganisms (GCM) 10K type strain sequencing project: providing services to taxonomists for standard genome sequencing and annotation.</title>
        <authorList>
            <consortium name="The Broad Institute Genomics Platform"/>
            <consortium name="The Broad Institute Genome Sequencing Center for Infectious Disease"/>
            <person name="Wu L."/>
            <person name="Ma J."/>
        </authorList>
    </citation>
    <scope>NUCLEOTIDE SEQUENCE [LARGE SCALE GENOMIC DNA]</scope>
    <source>
        <strain evidence="2">CGMCC 4.7643</strain>
    </source>
</reference>
<protein>
    <submittedName>
        <fullName evidence="1">DUF1702 family protein</fullName>
    </submittedName>
</protein>